<dbReference type="EMBL" id="CAJPDR010000657">
    <property type="protein sequence ID" value="CAF9941427.1"/>
    <property type="molecule type" value="Genomic_DNA"/>
</dbReference>
<dbReference type="Gene3D" id="3.40.1170.60">
    <property type="match status" value="1"/>
</dbReference>
<dbReference type="Pfam" id="PF11799">
    <property type="entry name" value="IMS_C"/>
    <property type="match status" value="1"/>
</dbReference>
<dbReference type="InterPro" id="IPR001126">
    <property type="entry name" value="UmuC"/>
</dbReference>
<dbReference type="SUPFAM" id="SSF56672">
    <property type="entry name" value="DNA/RNA polymerases"/>
    <property type="match status" value="1"/>
</dbReference>
<dbReference type="Proteomes" id="UP000664203">
    <property type="component" value="Unassembled WGS sequence"/>
</dbReference>
<dbReference type="PANTHER" id="PTHR46404:SF1">
    <property type="entry name" value="DNA POLYMERASE IOTA"/>
    <property type="match status" value="1"/>
</dbReference>
<dbReference type="Pfam" id="PF00817">
    <property type="entry name" value="IMS"/>
    <property type="match status" value="1"/>
</dbReference>
<organism evidence="3 4">
    <name type="scientific">Alectoria fallacina</name>
    <dbReference type="NCBI Taxonomy" id="1903189"/>
    <lineage>
        <taxon>Eukaryota</taxon>
        <taxon>Fungi</taxon>
        <taxon>Dikarya</taxon>
        <taxon>Ascomycota</taxon>
        <taxon>Pezizomycotina</taxon>
        <taxon>Lecanoromycetes</taxon>
        <taxon>OSLEUM clade</taxon>
        <taxon>Lecanoromycetidae</taxon>
        <taxon>Lecanorales</taxon>
        <taxon>Lecanorineae</taxon>
        <taxon>Parmeliaceae</taxon>
        <taxon>Alectoria</taxon>
    </lineage>
</organism>
<dbReference type="GO" id="GO:0003887">
    <property type="term" value="F:DNA-directed DNA polymerase activity"/>
    <property type="evidence" value="ECO:0007669"/>
    <property type="project" value="TreeGrafter"/>
</dbReference>
<dbReference type="InterPro" id="IPR043128">
    <property type="entry name" value="Rev_trsase/Diguanyl_cyclase"/>
</dbReference>
<dbReference type="InterPro" id="IPR017961">
    <property type="entry name" value="DNA_pol_Y-fam_little_finger"/>
</dbReference>
<evidence type="ECO:0000313" key="3">
    <source>
        <dbReference type="EMBL" id="CAF9941427.1"/>
    </source>
</evidence>
<evidence type="ECO:0000259" key="2">
    <source>
        <dbReference type="PROSITE" id="PS50173"/>
    </source>
</evidence>
<dbReference type="GO" id="GO:0003684">
    <property type="term" value="F:damaged DNA binding"/>
    <property type="evidence" value="ECO:0007669"/>
    <property type="project" value="InterPro"/>
</dbReference>
<gene>
    <name evidence="3" type="ORF">ALECFALPRED_009107</name>
</gene>
<reference evidence="3" key="1">
    <citation type="submission" date="2021-03" db="EMBL/GenBank/DDBJ databases">
        <authorList>
            <person name="Tagirdzhanova G."/>
        </authorList>
    </citation>
    <scope>NUCLEOTIDE SEQUENCE</scope>
</reference>
<dbReference type="InterPro" id="IPR036775">
    <property type="entry name" value="DNA_pol_Y-fam_lit_finger_sf"/>
</dbReference>
<dbReference type="AlphaFoldDB" id="A0A8H3J689"/>
<feature type="domain" description="UmuC" evidence="2">
    <location>
        <begin position="38"/>
        <end position="287"/>
    </location>
</feature>
<feature type="compositionally biased region" description="Basic and acidic residues" evidence="1">
    <location>
        <begin position="568"/>
        <end position="584"/>
    </location>
</feature>
<dbReference type="Gene3D" id="3.30.70.270">
    <property type="match status" value="1"/>
</dbReference>
<dbReference type="PROSITE" id="PS50173">
    <property type="entry name" value="UMUC"/>
    <property type="match status" value="1"/>
</dbReference>
<dbReference type="FunFam" id="3.40.1170.60:FF:000006">
    <property type="entry name" value="DNA polymerase iota"/>
    <property type="match status" value="1"/>
</dbReference>
<evidence type="ECO:0000313" key="4">
    <source>
        <dbReference type="Proteomes" id="UP000664203"/>
    </source>
</evidence>
<protein>
    <recommendedName>
        <fullName evidence="2">UmuC domain-containing protein</fullName>
    </recommendedName>
</protein>
<feature type="region of interest" description="Disordered" evidence="1">
    <location>
        <begin position="444"/>
        <end position="468"/>
    </location>
</feature>
<dbReference type="InterPro" id="IPR043502">
    <property type="entry name" value="DNA/RNA_pol_sf"/>
</dbReference>
<sequence length="650" mass="72781">MEAAKRRDGRIIIHFDYGSYEEQRCCSFFYTDLYGTYCFYAAVFEKENPSWKFLPLAVQQKQIIVTCNYEARRRGLYKLQLVHEAKKACPDVIIVLGEDLTRFRNASKDNYDFFRGYTWNNKVERLGFDEVFMDVTDMIDYNFALLNHNDLPASFFHLDHNDPTVGFPFDASSLFGHTFPASSSTSASKLLSTINSFSNDSVDLLLRLRLGSHFAWHLRHQLEEQKGYTCTVGISTNKLSSKLVGNLNKPKGQTTLVPPYNPDPRDGRSNVIDFIDGLDIGQIPGIGFKIAQKIRCHVLGRPAAFKAGLVYGGTKENVHVRDVRIFEGMGPEALGQVLAGPGVPRDLGDKIWGLIHGVDDTEVAKAKEVPQQISIEDSYIRLDEIEQVKKELKMLSESLIKRMRLDLTSLVDDEDMDIALEGEEEDLALNTKVSSSRRWIAHPKTLRLSTRPRPPLNPDGTRSKSFTRISKSSSMPSFVLSLAQDITILAEKLVEEALLPLFRKLHPGKSGWNLSLVNLCATNMSMAASEGKAGAGRDIGRMFRRQEDALKDWKIADVDVAPSDDESEDRHIEQDDVDQIERGHSSHYYPDHPGLGSQGALPSDQGSSFGDEAWDSECEENDVGARCQACGAMMPSFAMVAHERFHSLSG</sequence>
<keyword evidence="4" id="KW-1185">Reference proteome</keyword>
<proteinExistence type="predicted"/>
<feature type="region of interest" description="Disordered" evidence="1">
    <location>
        <begin position="559"/>
        <end position="617"/>
    </location>
</feature>
<dbReference type="GO" id="GO:0070987">
    <property type="term" value="P:error-free translesion synthesis"/>
    <property type="evidence" value="ECO:0007669"/>
    <property type="project" value="UniProtKB-ARBA"/>
</dbReference>
<name>A0A8H3J689_9LECA</name>
<comment type="caution">
    <text evidence="3">The sequence shown here is derived from an EMBL/GenBank/DDBJ whole genome shotgun (WGS) entry which is preliminary data.</text>
</comment>
<dbReference type="GO" id="GO:0006281">
    <property type="term" value="P:DNA repair"/>
    <property type="evidence" value="ECO:0007669"/>
    <property type="project" value="InterPro"/>
</dbReference>
<dbReference type="Gene3D" id="3.30.1490.100">
    <property type="entry name" value="DNA polymerase, Y-family, little finger domain"/>
    <property type="match status" value="1"/>
</dbReference>
<dbReference type="OrthoDB" id="447129at2759"/>
<dbReference type="PANTHER" id="PTHR46404">
    <property type="entry name" value="DNA POLYMERASE IOTA"/>
    <property type="match status" value="1"/>
</dbReference>
<accession>A0A8H3J689</accession>
<evidence type="ECO:0000256" key="1">
    <source>
        <dbReference type="SAM" id="MobiDB-lite"/>
    </source>
</evidence>